<proteinExistence type="predicted"/>
<dbReference type="Pfam" id="PF05437">
    <property type="entry name" value="AzlD"/>
    <property type="match status" value="1"/>
</dbReference>
<keyword evidence="1" id="KW-0812">Transmembrane</keyword>
<organism evidence="2">
    <name type="scientific">marine metagenome</name>
    <dbReference type="NCBI Taxonomy" id="408172"/>
    <lineage>
        <taxon>unclassified sequences</taxon>
        <taxon>metagenomes</taxon>
        <taxon>ecological metagenomes</taxon>
    </lineage>
</organism>
<evidence type="ECO:0000256" key="1">
    <source>
        <dbReference type="SAM" id="Phobius"/>
    </source>
</evidence>
<dbReference type="InterPro" id="IPR008407">
    <property type="entry name" value="Brnchd-chn_aa_trnsp_AzlD"/>
</dbReference>
<accession>A0A381X125</accession>
<dbReference type="AlphaFoldDB" id="A0A381X125"/>
<name>A0A381X125_9ZZZZ</name>
<reference evidence="2" key="1">
    <citation type="submission" date="2018-05" db="EMBL/GenBank/DDBJ databases">
        <authorList>
            <person name="Lanie J.A."/>
            <person name="Ng W.-L."/>
            <person name="Kazmierczak K.M."/>
            <person name="Andrzejewski T.M."/>
            <person name="Davidsen T.M."/>
            <person name="Wayne K.J."/>
            <person name="Tettelin H."/>
            <person name="Glass J.I."/>
            <person name="Rusch D."/>
            <person name="Podicherti R."/>
            <person name="Tsui H.-C.T."/>
            <person name="Winkler M.E."/>
        </authorList>
    </citation>
    <scope>NUCLEOTIDE SEQUENCE</scope>
</reference>
<gene>
    <name evidence="2" type="ORF">METZ01_LOCUS111254</name>
</gene>
<evidence type="ECO:0008006" key="3">
    <source>
        <dbReference type="Google" id="ProtNLM"/>
    </source>
</evidence>
<dbReference type="EMBL" id="UINC01013531">
    <property type="protein sequence ID" value="SVA58400.1"/>
    <property type="molecule type" value="Genomic_DNA"/>
</dbReference>
<protein>
    <recommendedName>
        <fullName evidence="3">Branched-chain amino acid transport</fullName>
    </recommendedName>
</protein>
<evidence type="ECO:0000313" key="2">
    <source>
        <dbReference type="EMBL" id="SVA58400.1"/>
    </source>
</evidence>
<keyword evidence="1" id="KW-1133">Transmembrane helix</keyword>
<feature type="transmembrane region" description="Helical" evidence="1">
    <location>
        <begin position="44"/>
        <end position="61"/>
    </location>
</feature>
<feature type="transmembrane region" description="Helical" evidence="1">
    <location>
        <begin position="66"/>
        <end position="84"/>
    </location>
</feature>
<sequence>MISHRIEANHPIFEWFTCLSYGIIAALVAKTLFLPSGILDQVPLWQRLVPMALAFIGFYLLGKRLWIGIVFGETCFITLLWFNGV</sequence>
<feature type="transmembrane region" description="Helical" evidence="1">
    <location>
        <begin position="12"/>
        <end position="32"/>
    </location>
</feature>
<keyword evidence="1" id="KW-0472">Membrane</keyword>